<gene>
    <name evidence="1" type="ORF">AWB70_05769</name>
</gene>
<sequence>MAVHQHQFHVDLDVVVVRCLDLRVIEHVDRRVIDLLFVGLGFDQSLHRLQLVVDHMGFDFVEHVVEREFDVHVGLLAIHGDKLAVVERQHRWKPREQLVDGAEFPVRFGVDRLQFVVDRAFHDQ</sequence>
<protein>
    <submittedName>
        <fullName evidence="1">Uncharacterized protein</fullName>
    </submittedName>
</protein>
<proteinExistence type="predicted"/>
<dbReference type="Proteomes" id="UP000054740">
    <property type="component" value="Unassembled WGS sequence"/>
</dbReference>
<evidence type="ECO:0000313" key="1">
    <source>
        <dbReference type="EMBL" id="SAL63000.1"/>
    </source>
</evidence>
<dbReference type="AlphaFoldDB" id="A0A158J3X1"/>
<dbReference type="EMBL" id="FCNY02000019">
    <property type="protein sequence ID" value="SAL63000.1"/>
    <property type="molecule type" value="Genomic_DNA"/>
</dbReference>
<organism evidence="1 2">
    <name type="scientific">Caballeronia cordobensis</name>
    <name type="common">Burkholderia cordobensis</name>
    <dbReference type="NCBI Taxonomy" id="1353886"/>
    <lineage>
        <taxon>Bacteria</taxon>
        <taxon>Pseudomonadati</taxon>
        <taxon>Pseudomonadota</taxon>
        <taxon>Betaproteobacteria</taxon>
        <taxon>Burkholderiales</taxon>
        <taxon>Burkholderiaceae</taxon>
        <taxon>Caballeronia</taxon>
    </lineage>
</organism>
<keyword evidence="2" id="KW-1185">Reference proteome</keyword>
<reference evidence="2" key="1">
    <citation type="submission" date="2016-01" db="EMBL/GenBank/DDBJ databases">
        <authorList>
            <person name="Peeters C."/>
        </authorList>
    </citation>
    <scope>NUCLEOTIDE SEQUENCE [LARGE SCALE GENOMIC DNA]</scope>
</reference>
<name>A0A158J3X1_CABCO</name>
<evidence type="ECO:0000313" key="2">
    <source>
        <dbReference type="Proteomes" id="UP000054740"/>
    </source>
</evidence>
<accession>A0A158J3X1</accession>